<proteinExistence type="inferred from homology"/>
<name>A0ABS9DWQ1_9PROT</name>
<reference evidence="6 7" key="1">
    <citation type="submission" date="2022-01" db="EMBL/GenBank/DDBJ databases">
        <authorList>
            <person name="Won M."/>
            <person name="Kim S.-J."/>
            <person name="Kwon S.-W."/>
        </authorList>
    </citation>
    <scope>NUCLEOTIDE SEQUENCE [LARGE SCALE GENOMIC DNA]</scope>
    <source>
        <strain evidence="6 7">KCTC 23505</strain>
    </source>
</reference>
<feature type="domain" description="Sugar-binding" evidence="5">
    <location>
        <begin position="65"/>
        <end position="316"/>
    </location>
</feature>
<evidence type="ECO:0000256" key="1">
    <source>
        <dbReference type="ARBA" id="ARBA00010466"/>
    </source>
</evidence>
<dbReference type="RefSeq" id="WP_235704356.1">
    <property type="nucleotide sequence ID" value="NZ_JAKGBZ010000018.1"/>
</dbReference>
<organism evidence="6 7">
    <name type="scientific">Acidiphilium iwatense</name>
    <dbReference type="NCBI Taxonomy" id="768198"/>
    <lineage>
        <taxon>Bacteria</taxon>
        <taxon>Pseudomonadati</taxon>
        <taxon>Pseudomonadota</taxon>
        <taxon>Alphaproteobacteria</taxon>
        <taxon>Acetobacterales</taxon>
        <taxon>Acidocellaceae</taxon>
        <taxon>Acidiphilium</taxon>
    </lineage>
</organism>
<keyword evidence="2" id="KW-0805">Transcription regulation</keyword>
<evidence type="ECO:0000256" key="4">
    <source>
        <dbReference type="ARBA" id="ARBA00023163"/>
    </source>
</evidence>
<keyword evidence="7" id="KW-1185">Reference proteome</keyword>
<dbReference type="SUPFAM" id="SSF100950">
    <property type="entry name" value="NagB/RpiA/CoA transferase-like"/>
    <property type="match status" value="1"/>
</dbReference>
<comment type="caution">
    <text evidence="6">The sequence shown here is derived from an EMBL/GenBank/DDBJ whole genome shotgun (WGS) entry which is preliminary data.</text>
</comment>
<evidence type="ECO:0000256" key="2">
    <source>
        <dbReference type="ARBA" id="ARBA00023015"/>
    </source>
</evidence>
<sequence>MTQPSSKPAHDDAELATRAAWLYYEASLTQAEISTELRVPPAKVQRLIARALRDGLVRILIEGDMAGCITLERELIARHGLDFCRVVPALPGANLFSGLGRAAASYLHGVFEKRQHRIVGIGHGRTLAAAVEHLPRIDCPDLTVVSVLGGVPRRVGANPFDVVHALAEKTGAAAYFLPVPFYANDEGDRAVLLRQRGVSETLRIAEEASLFVLGVGEVREAAYLCESGMILPEEIARAQRDGAIAEAFGTFYDRDGKPVATDLHHRVIAVAPEAMRGRDVLAVAGGAEKAAAIRAMLKTSLPTALITDEMTARLLIAQPKTREAAD</sequence>
<keyword evidence="3" id="KW-0238">DNA-binding</keyword>
<protein>
    <submittedName>
        <fullName evidence="6">Sugar-binding transcriptional regulator</fullName>
    </submittedName>
</protein>
<dbReference type="Proteomes" id="UP001521209">
    <property type="component" value="Unassembled WGS sequence"/>
</dbReference>
<dbReference type="InterPro" id="IPR037171">
    <property type="entry name" value="NagB/RpiA_transferase-like"/>
</dbReference>
<gene>
    <name evidence="6" type="ORF">L2A60_10580</name>
</gene>
<evidence type="ECO:0000313" key="7">
    <source>
        <dbReference type="Proteomes" id="UP001521209"/>
    </source>
</evidence>
<dbReference type="InterPro" id="IPR007324">
    <property type="entry name" value="Sugar-bd_dom_put"/>
</dbReference>
<dbReference type="InterPro" id="IPR051054">
    <property type="entry name" value="SorC_transcr_regulators"/>
</dbReference>
<dbReference type="Gene3D" id="1.10.10.10">
    <property type="entry name" value="Winged helix-like DNA-binding domain superfamily/Winged helix DNA-binding domain"/>
    <property type="match status" value="1"/>
</dbReference>
<dbReference type="PANTHER" id="PTHR34294:SF1">
    <property type="entry name" value="TRANSCRIPTIONAL REGULATOR LSRR"/>
    <property type="match status" value="1"/>
</dbReference>
<dbReference type="Pfam" id="PF04198">
    <property type="entry name" value="Sugar-bind"/>
    <property type="match status" value="1"/>
</dbReference>
<dbReference type="Gene3D" id="3.40.50.1360">
    <property type="match status" value="1"/>
</dbReference>
<dbReference type="EMBL" id="JAKGBZ010000018">
    <property type="protein sequence ID" value="MCF3947124.1"/>
    <property type="molecule type" value="Genomic_DNA"/>
</dbReference>
<comment type="similarity">
    <text evidence="1">Belongs to the SorC transcriptional regulatory family.</text>
</comment>
<evidence type="ECO:0000256" key="3">
    <source>
        <dbReference type="ARBA" id="ARBA00023125"/>
    </source>
</evidence>
<dbReference type="InterPro" id="IPR036388">
    <property type="entry name" value="WH-like_DNA-bd_sf"/>
</dbReference>
<evidence type="ECO:0000259" key="5">
    <source>
        <dbReference type="Pfam" id="PF04198"/>
    </source>
</evidence>
<keyword evidence="4" id="KW-0804">Transcription</keyword>
<evidence type="ECO:0000313" key="6">
    <source>
        <dbReference type="EMBL" id="MCF3947124.1"/>
    </source>
</evidence>
<dbReference type="PANTHER" id="PTHR34294">
    <property type="entry name" value="TRANSCRIPTIONAL REGULATOR-RELATED"/>
    <property type="match status" value="1"/>
</dbReference>
<accession>A0ABS9DWQ1</accession>